<evidence type="ECO:0000256" key="1">
    <source>
        <dbReference type="RuleBase" id="RU000383"/>
    </source>
</evidence>
<dbReference type="Gene3D" id="1.10.472.10">
    <property type="entry name" value="Cyclin-like"/>
    <property type="match status" value="2"/>
</dbReference>
<dbReference type="OrthoDB" id="25002at2759"/>
<dbReference type="GO" id="GO:0016538">
    <property type="term" value="F:cyclin-dependent protein serine/threonine kinase regulator activity"/>
    <property type="evidence" value="ECO:0007669"/>
    <property type="project" value="InterPro"/>
</dbReference>
<reference evidence="3" key="1">
    <citation type="journal article" date="2020" name="Microb. Genom.">
        <title>Genetic diversity of clinical and environmental Mucorales isolates obtained from an investigation of mucormycosis cases among solid organ transplant recipients.</title>
        <authorList>
            <person name="Nguyen M.H."/>
            <person name="Kaul D."/>
            <person name="Muto C."/>
            <person name="Cheng S.J."/>
            <person name="Richter R.A."/>
            <person name="Bruno V.M."/>
            <person name="Liu G."/>
            <person name="Beyhan S."/>
            <person name="Sundermann A.J."/>
            <person name="Mounaud S."/>
            <person name="Pasculle A.W."/>
            <person name="Nierman W.C."/>
            <person name="Driscoll E."/>
            <person name="Cumbie R."/>
            <person name="Clancy C.J."/>
            <person name="Dupont C.L."/>
        </authorList>
    </citation>
    <scope>NUCLEOTIDE SEQUENCE</scope>
    <source>
        <strain evidence="3">GL11</strain>
    </source>
</reference>
<dbReference type="InterPro" id="IPR006671">
    <property type="entry name" value="Cyclin_N"/>
</dbReference>
<dbReference type="Pfam" id="PF00134">
    <property type="entry name" value="Cyclin_N"/>
    <property type="match status" value="1"/>
</dbReference>
<name>A0A9P6XKJ5_RHIOR</name>
<keyword evidence="4" id="KW-1185">Reference proteome</keyword>
<comment type="caution">
    <text evidence="3">The sequence shown here is derived from an EMBL/GenBank/DDBJ whole genome shotgun (WGS) entry which is preliminary data.</text>
</comment>
<dbReference type="SMART" id="SM00385">
    <property type="entry name" value="CYCLIN"/>
    <property type="match status" value="1"/>
</dbReference>
<accession>A0A9P6XKJ5</accession>
<dbReference type="EMBL" id="JAANQT010000008">
    <property type="protein sequence ID" value="KAG1316080.1"/>
    <property type="molecule type" value="Genomic_DNA"/>
</dbReference>
<dbReference type="Proteomes" id="UP000716291">
    <property type="component" value="Unassembled WGS sequence"/>
</dbReference>
<evidence type="ECO:0000313" key="3">
    <source>
        <dbReference type="EMBL" id="KAG1316080.1"/>
    </source>
</evidence>
<dbReference type="InterPro" id="IPR036915">
    <property type="entry name" value="Cyclin-like_sf"/>
</dbReference>
<sequence length="244" mass="28430">MDILSTESVDMWRMTKEDSQFSPSVEAGMNYEEELVWRMRGVCFIQIAGSRLELPLQVVGTASALFHRFYSVVSLYDYPYDKIAATCLFVACKSEETARRALDIAKIWSFENEESYYEEDVSEFADDILHYELTVVDTTRFDLDMDHPYYYLHDFCEQVDVSDEVLNTCVAMMNDSYRLPFSQWYGNKLMAAVLLMMSFCGCEVEYEIDPESELGRIIEEYSHLIPEITGSMMDMYRLLATVYE</sequence>
<evidence type="ECO:0000313" key="4">
    <source>
        <dbReference type="Proteomes" id="UP000716291"/>
    </source>
</evidence>
<dbReference type="InterPro" id="IPR043198">
    <property type="entry name" value="Cyclin/Ssn8"/>
</dbReference>
<comment type="similarity">
    <text evidence="1">Belongs to the cyclin family.</text>
</comment>
<dbReference type="InterPro" id="IPR013763">
    <property type="entry name" value="Cyclin-like_dom"/>
</dbReference>
<dbReference type="GO" id="GO:0006357">
    <property type="term" value="P:regulation of transcription by RNA polymerase II"/>
    <property type="evidence" value="ECO:0007669"/>
    <property type="project" value="InterPro"/>
</dbReference>
<dbReference type="PANTHER" id="PTHR10026">
    <property type="entry name" value="CYCLIN"/>
    <property type="match status" value="1"/>
</dbReference>
<organism evidence="3 4">
    <name type="scientific">Rhizopus oryzae</name>
    <name type="common">Mucormycosis agent</name>
    <name type="synonym">Rhizopus arrhizus var. delemar</name>
    <dbReference type="NCBI Taxonomy" id="64495"/>
    <lineage>
        <taxon>Eukaryota</taxon>
        <taxon>Fungi</taxon>
        <taxon>Fungi incertae sedis</taxon>
        <taxon>Mucoromycota</taxon>
        <taxon>Mucoromycotina</taxon>
        <taxon>Mucoromycetes</taxon>
        <taxon>Mucorales</taxon>
        <taxon>Mucorineae</taxon>
        <taxon>Rhizopodaceae</taxon>
        <taxon>Rhizopus</taxon>
    </lineage>
</organism>
<evidence type="ECO:0000259" key="2">
    <source>
        <dbReference type="SMART" id="SM00385"/>
    </source>
</evidence>
<gene>
    <name evidence="3" type="ORF">G6F64_000134</name>
</gene>
<dbReference type="SUPFAM" id="SSF47954">
    <property type="entry name" value="Cyclin-like"/>
    <property type="match status" value="2"/>
</dbReference>
<feature type="domain" description="Cyclin-like" evidence="2">
    <location>
        <begin position="43"/>
        <end position="130"/>
    </location>
</feature>
<keyword evidence="1" id="KW-0195">Cyclin</keyword>
<protein>
    <recommendedName>
        <fullName evidence="2">Cyclin-like domain-containing protein</fullName>
    </recommendedName>
</protein>
<dbReference type="AlphaFoldDB" id="A0A9P6XKJ5"/>
<proteinExistence type="inferred from homology"/>